<dbReference type="PANTHER" id="PTHR43771:SF1">
    <property type="entry name" value="PHOSPHOMANNOMUTASE"/>
    <property type="match status" value="1"/>
</dbReference>
<name>A0A383BKZ3_9ZZZZ</name>
<evidence type="ECO:0000256" key="4">
    <source>
        <dbReference type="ARBA" id="ARBA00022723"/>
    </source>
</evidence>
<dbReference type="EMBL" id="UINC01201506">
    <property type="protein sequence ID" value="SVE20876.1"/>
    <property type="molecule type" value="Genomic_DNA"/>
</dbReference>
<dbReference type="InterPro" id="IPR005844">
    <property type="entry name" value="A-D-PHexomutase_a/b/a-I"/>
</dbReference>
<dbReference type="Gene3D" id="3.40.120.10">
    <property type="entry name" value="Alpha-D-Glucose-1,6-Bisphosphate, subunit A, domain 3"/>
    <property type="match status" value="1"/>
</dbReference>
<sequence>VPSHSPDQIGELACFKAYDVRGKIPTELNESIAFLIGLAVAEYLEASAIVIGYDVRHSSPGLVESLSRGISQAGAEVMNIGLCGTEEVYFATNFLDTDG</sequence>
<feature type="non-terminal residue" evidence="8">
    <location>
        <position position="1"/>
    </location>
</feature>
<comment type="cofactor">
    <cofactor evidence="1">
        <name>Mg(2+)</name>
        <dbReference type="ChEBI" id="CHEBI:18420"/>
    </cofactor>
</comment>
<evidence type="ECO:0000259" key="7">
    <source>
        <dbReference type="Pfam" id="PF02878"/>
    </source>
</evidence>
<evidence type="ECO:0000256" key="5">
    <source>
        <dbReference type="ARBA" id="ARBA00022842"/>
    </source>
</evidence>
<dbReference type="InterPro" id="IPR016055">
    <property type="entry name" value="A-D-PHexomutase_a/b/a-I/II/III"/>
</dbReference>
<evidence type="ECO:0000256" key="1">
    <source>
        <dbReference type="ARBA" id="ARBA00001946"/>
    </source>
</evidence>
<feature type="non-terminal residue" evidence="8">
    <location>
        <position position="99"/>
    </location>
</feature>
<proteinExistence type="inferred from homology"/>
<dbReference type="PANTHER" id="PTHR43771">
    <property type="entry name" value="PHOSPHOMANNOMUTASE"/>
    <property type="match status" value="1"/>
</dbReference>
<dbReference type="GO" id="GO:0005975">
    <property type="term" value="P:carbohydrate metabolic process"/>
    <property type="evidence" value="ECO:0007669"/>
    <property type="project" value="InterPro"/>
</dbReference>
<keyword evidence="5" id="KW-0460">Magnesium</keyword>
<dbReference type="GO" id="GO:0016868">
    <property type="term" value="F:intramolecular phosphotransferase activity"/>
    <property type="evidence" value="ECO:0007669"/>
    <property type="project" value="InterPro"/>
</dbReference>
<gene>
    <name evidence="8" type="ORF">METZ01_LOCUS473730</name>
</gene>
<keyword evidence="4" id="KW-0479">Metal-binding</keyword>
<accession>A0A383BKZ3</accession>
<dbReference type="Pfam" id="PF02878">
    <property type="entry name" value="PGM_PMM_I"/>
    <property type="match status" value="1"/>
</dbReference>
<evidence type="ECO:0000313" key="8">
    <source>
        <dbReference type="EMBL" id="SVE20876.1"/>
    </source>
</evidence>
<protein>
    <recommendedName>
        <fullName evidence="7">Alpha-D-phosphohexomutase alpha/beta/alpha domain-containing protein</fullName>
    </recommendedName>
</protein>
<dbReference type="SUPFAM" id="SSF53738">
    <property type="entry name" value="Phosphoglucomutase, first 3 domains"/>
    <property type="match status" value="1"/>
</dbReference>
<comment type="similarity">
    <text evidence="2">Belongs to the phosphohexose mutase family.</text>
</comment>
<dbReference type="GO" id="GO:0046872">
    <property type="term" value="F:metal ion binding"/>
    <property type="evidence" value="ECO:0007669"/>
    <property type="project" value="UniProtKB-KW"/>
</dbReference>
<reference evidence="8" key="1">
    <citation type="submission" date="2018-05" db="EMBL/GenBank/DDBJ databases">
        <authorList>
            <person name="Lanie J.A."/>
            <person name="Ng W.-L."/>
            <person name="Kazmierczak K.M."/>
            <person name="Andrzejewski T.M."/>
            <person name="Davidsen T.M."/>
            <person name="Wayne K.J."/>
            <person name="Tettelin H."/>
            <person name="Glass J.I."/>
            <person name="Rusch D."/>
            <person name="Podicherti R."/>
            <person name="Tsui H.-C.T."/>
            <person name="Winkler M.E."/>
        </authorList>
    </citation>
    <scope>NUCLEOTIDE SEQUENCE</scope>
</reference>
<keyword evidence="6" id="KW-0413">Isomerase</keyword>
<feature type="domain" description="Alpha-D-phosphohexomutase alpha/beta/alpha" evidence="7">
    <location>
        <begin position="15"/>
        <end position="98"/>
    </location>
</feature>
<evidence type="ECO:0000256" key="2">
    <source>
        <dbReference type="ARBA" id="ARBA00010231"/>
    </source>
</evidence>
<evidence type="ECO:0000256" key="6">
    <source>
        <dbReference type="ARBA" id="ARBA00023235"/>
    </source>
</evidence>
<dbReference type="AlphaFoldDB" id="A0A383BKZ3"/>
<organism evidence="8">
    <name type="scientific">marine metagenome</name>
    <dbReference type="NCBI Taxonomy" id="408172"/>
    <lineage>
        <taxon>unclassified sequences</taxon>
        <taxon>metagenomes</taxon>
        <taxon>ecological metagenomes</taxon>
    </lineage>
</organism>
<evidence type="ECO:0000256" key="3">
    <source>
        <dbReference type="ARBA" id="ARBA00022553"/>
    </source>
</evidence>
<keyword evidence="3" id="KW-0597">Phosphoprotein</keyword>